<reference evidence="1" key="1">
    <citation type="submission" date="2020-11" db="EMBL/GenBank/DDBJ databases">
        <authorList>
            <person name="Konstantinou D."/>
            <person name="Gkelis S."/>
            <person name="Popin R."/>
            <person name="Fewer D."/>
            <person name="Sivonen K."/>
        </authorList>
    </citation>
    <scope>NUCLEOTIDE SEQUENCE</scope>
    <source>
        <strain evidence="1">TAU-MAC 1115</strain>
    </source>
</reference>
<comment type="caution">
    <text evidence="1">The sequence shown here is derived from an EMBL/GenBank/DDBJ whole genome shotgun (WGS) entry which is preliminary data.</text>
</comment>
<evidence type="ECO:0000313" key="2">
    <source>
        <dbReference type="Proteomes" id="UP000717364"/>
    </source>
</evidence>
<name>A0A947DIA7_9CYAN</name>
<organism evidence="1 2">
    <name type="scientific">Leptothoe spongobia TAU-MAC 1115</name>
    <dbReference type="NCBI Taxonomy" id="1967444"/>
    <lineage>
        <taxon>Bacteria</taxon>
        <taxon>Bacillati</taxon>
        <taxon>Cyanobacteriota</taxon>
        <taxon>Cyanophyceae</taxon>
        <taxon>Nodosilineales</taxon>
        <taxon>Cymatolegaceae</taxon>
        <taxon>Leptothoe</taxon>
        <taxon>Leptothoe spongobia</taxon>
    </lineage>
</organism>
<evidence type="ECO:0000313" key="1">
    <source>
        <dbReference type="EMBL" id="MBT9317722.1"/>
    </source>
</evidence>
<dbReference type="InterPro" id="IPR046641">
    <property type="entry name" value="DUF6753"/>
</dbReference>
<dbReference type="Pfam" id="PF20538">
    <property type="entry name" value="DUF6753"/>
    <property type="match status" value="1"/>
</dbReference>
<dbReference type="Proteomes" id="UP000717364">
    <property type="component" value="Unassembled WGS sequence"/>
</dbReference>
<protein>
    <submittedName>
        <fullName evidence="1">Uncharacterized protein</fullName>
    </submittedName>
</protein>
<sequence length="256" mass="28902">MLMVSSNLGNRDKGYGDILNDGPGRVSMLDRALEGATAEAKARVRGVLLRYGIDEDNEFFMIFVAIGHLLVLVEEAPENWQSFFDDIYEELNQWSSQNRKSLESLKLHTQTSAELIQSLRLLIASLTASDEKSNRMLMTLNSFESRLSSIDKHSVSASENSKQVGNRLDNTNRHLSDLSYLTNQQTWISSVNTVFSIILSLAWGFALWHISSQGQVIQQLKAQQQDQAKKMEWLLEKANRAECHHGIKSADDPQCQ</sequence>
<dbReference type="AlphaFoldDB" id="A0A947DIA7"/>
<dbReference type="EMBL" id="JADOES010000057">
    <property type="protein sequence ID" value="MBT9317722.1"/>
    <property type="molecule type" value="Genomic_DNA"/>
</dbReference>
<keyword evidence="2" id="KW-1185">Reference proteome</keyword>
<reference evidence="1" key="2">
    <citation type="journal article" date="2021" name="Mar. Drugs">
        <title>Genome Reduction and Secondary Metabolism of the Marine Sponge-Associated Cyanobacterium Leptothoe.</title>
        <authorList>
            <person name="Konstantinou D."/>
            <person name="Popin R.V."/>
            <person name="Fewer D.P."/>
            <person name="Sivonen K."/>
            <person name="Gkelis S."/>
        </authorList>
    </citation>
    <scope>NUCLEOTIDE SEQUENCE</scope>
    <source>
        <strain evidence="1">TAU-MAC 1115</strain>
    </source>
</reference>
<gene>
    <name evidence="1" type="ORF">IXB50_20075</name>
</gene>
<proteinExistence type="predicted"/>
<accession>A0A947DIA7</accession>